<comment type="caution">
    <text evidence="2">The sequence shown here is derived from an EMBL/GenBank/DDBJ whole genome shotgun (WGS) entry which is preliminary data.</text>
</comment>
<dbReference type="InParanoid" id="A0A482WQ90"/>
<evidence type="ECO:0000256" key="1">
    <source>
        <dbReference type="SAM" id="SignalP"/>
    </source>
</evidence>
<dbReference type="AlphaFoldDB" id="A0A482WQ90"/>
<dbReference type="OrthoDB" id="6645821at2759"/>
<proteinExistence type="predicted"/>
<dbReference type="EMBL" id="QKKF02027609">
    <property type="protein sequence ID" value="RZF35747.1"/>
    <property type="molecule type" value="Genomic_DNA"/>
</dbReference>
<accession>A0A482WQ90</accession>
<evidence type="ECO:0000313" key="2">
    <source>
        <dbReference type="EMBL" id="RZF35747.1"/>
    </source>
</evidence>
<organism evidence="2 3">
    <name type="scientific">Laodelphax striatellus</name>
    <name type="common">Small brown planthopper</name>
    <name type="synonym">Delphax striatella</name>
    <dbReference type="NCBI Taxonomy" id="195883"/>
    <lineage>
        <taxon>Eukaryota</taxon>
        <taxon>Metazoa</taxon>
        <taxon>Ecdysozoa</taxon>
        <taxon>Arthropoda</taxon>
        <taxon>Hexapoda</taxon>
        <taxon>Insecta</taxon>
        <taxon>Pterygota</taxon>
        <taxon>Neoptera</taxon>
        <taxon>Paraneoptera</taxon>
        <taxon>Hemiptera</taxon>
        <taxon>Auchenorrhyncha</taxon>
        <taxon>Fulgoroidea</taxon>
        <taxon>Delphacidae</taxon>
        <taxon>Criomorphinae</taxon>
        <taxon>Laodelphax</taxon>
    </lineage>
</organism>
<sequence>MASSHIFLLGCVIFLQCSATFSASLDNLPIWPAKDKLVNEDSAKVNNITKECGNTVHAEKEGKKDGEKVEKSDAEYACVNLCNELYSCTSLEMGLFELHFKGDKCLNYCGKKLVCNEIQKANSTGDESDIDDKFGITVREFSCAENQRLDRNGICRNYKKS</sequence>
<keyword evidence="1" id="KW-0732">Signal</keyword>
<feature type="signal peptide" evidence="1">
    <location>
        <begin position="1"/>
        <end position="19"/>
    </location>
</feature>
<reference evidence="2 3" key="1">
    <citation type="journal article" date="2017" name="Gigascience">
        <title>Genome sequence of the small brown planthopper, Laodelphax striatellus.</title>
        <authorList>
            <person name="Zhu J."/>
            <person name="Jiang F."/>
            <person name="Wang X."/>
            <person name="Yang P."/>
            <person name="Bao Y."/>
            <person name="Zhao W."/>
            <person name="Wang W."/>
            <person name="Lu H."/>
            <person name="Wang Q."/>
            <person name="Cui N."/>
            <person name="Li J."/>
            <person name="Chen X."/>
            <person name="Luo L."/>
            <person name="Yu J."/>
            <person name="Kang L."/>
            <person name="Cui F."/>
        </authorList>
    </citation>
    <scope>NUCLEOTIDE SEQUENCE [LARGE SCALE GENOMIC DNA]</scope>
    <source>
        <strain evidence="2">Lst14</strain>
    </source>
</reference>
<keyword evidence="3" id="KW-1185">Reference proteome</keyword>
<gene>
    <name evidence="2" type="ORF">LSTR_LSTR012045</name>
</gene>
<protein>
    <submittedName>
        <fullName evidence="2">Uncharacterized protein</fullName>
    </submittedName>
</protein>
<name>A0A482WQ90_LAOST</name>
<feature type="chain" id="PRO_5019849915" evidence="1">
    <location>
        <begin position="20"/>
        <end position="161"/>
    </location>
</feature>
<dbReference type="Proteomes" id="UP000291343">
    <property type="component" value="Unassembled WGS sequence"/>
</dbReference>
<evidence type="ECO:0000313" key="3">
    <source>
        <dbReference type="Proteomes" id="UP000291343"/>
    </source>
</evidence>